<dbReference type="Gene3D" id="3.40.390.30">
    <property type="entry name" value="Metalloproteases ('zincins'), catalytic domain"/>
    <property type="match status" value="1"/>
</dbReference>
<comment type="function">
    <text evidence="7">Single strand-specific metallo-endoribonuclease involved in late-stage 70S ribosome quality control and in maturation of the 3' terminus of the 16S rRNA.</text>
</comment>
<keyword evidence="5 7" id="KW-0378">Hydrolase</keyword>
<feature type="binding site" evidence="7">
    <location>
        <position position="125"/>
    </location>
    <ligand>
        <name>Zn(2+)</name>
        <dbReference type="ChEBI" id="CHEBI:29105"/>
        <note>catalytic</note>
    </ligand>
</feature>
<keyword evidence="6 7" id="KW-0862">Zinc</keyword>
<dbReference type="GO" id="GO:0005737">
    <property type="term" value="C:cytoplasm"/>
    <property type="evidence" value="ECO:0007669"/>
    <property type="project" value="UniProtKB-SubCell"/>
</dbReference>
<dbReference type="PANTHER" id="PTHR46986:SF1">
    <property type="entry name" value="ENDORIBONUCLEASE YBEY, CHLOROPLASTIC"/>
    <property type="match status" value="1"/>
</dbReference>
<protein>
    <recommendedName>
        <fullName evidence="7">Endoribonuclease YbeY</fullName>
        <ecNumber evidence="7">3.1.-.-</ecNumber>
    </recommendedName>
</protein>
<proteinExistence type="inferred from homology"/>
<feature type="binding site" evidence="7">
    <location>
        <position position="119"/>
    </location>
    <ligand>
        <name>Zn(2+)</name>
        <dbReference type="ChEBI" id="CHEBI:29105"/>
        <note>catalytic</note>
    </ligand>
</feature>
<dbReference type="HAMAP" id="MF_00009">
    <property type="entry name" value="Endoribonucl_YbeY"/>
    <property type="match status" value="1"/>
</dbReference>
<keyword evidence="3 7" id="KW-0479">Metal-binding</keyword>
<comment type="caution">
    <text evidence="8">The sequence shown here is derived from an EMBL/GenBank/DDBJ whole genome shotgun (WGS) entry which is preliminary data.</text>
</comment>
<reference evidence="8" key="1">
    <citation type="journal article" date="2020" name="mSystems">
        <title>Genome- and Community-Level Interaction Insights into Carbon Utilization and Element Cycling Functions of Hydrothermarchaeota in Hydrothermal Sediment.</title>
        <authorList>
            <person name="Zhou Z."/>
            <person name="Liu Y."/>
            <person name="Xu W."/>
            <person name="Pan J."/>
            <person name="Luo Z.H."/>
            <person name="Li M."/>
        </authorList>
    </citation>
    <scope>NUCLEOTIDE SEQUENCE [LARGE SCALE GENOMIC DNA]</scope>
    <source>
        <strain evidence="8">SpSt-1019</strain>
    </source>
</reference>
<keyword evidence="2 7" id="KW-0540">Nuclease</keyword>
<dbReference type="GO" id="GO:0004222">
    <property type="term" value="F:metalloendopeptidase activity"/>
    <property type="evidence" value="ECO:0007669"/>
    <property type="project" value="InterPro"/>
</dbReference>
<evidence type="ECO:0000256" key="4">
    <source>
        <dbReference type="ARBA" id="ARBA00022759"/>
    </source>
</evidence>
<keyword evidence="4 7" id="KW-0255">Endonuclease</keyword>
<comment type="subcellular location">
    <subcellularLocation>
        <location evidence="7">Cytoplasm</location>
    </subcellularLocation>
</comment>
<dbReference type="GO" id="GO:0008270">
    <property type="term" value="F:zinc ion binding"/>
    <property type="evidence" value="ECO:0007669"/>
    <property type="project" value="UniProtKB-UniRule"/>
</dbReference>
<keyword evidence="7" id="KW-0690">Ribosome biogenesis</keyword>
<dbReference type="GO" id="GO:0004521">
    <property type="term" value="F:RNA endonuclease activity"/>
    <property type="evidence" value="ECO:0007669"/>
    <property type="project" value="UniProtKB-UniRule"/>
</dbReference>
<name>A0A7C5KEW4_9BACT</name>
<evidence type="ECO:0000256" key="5">
    <source>
        <dbReference type="ARBA" id="ARBA00022801"/>
    </source>
</evidence>
<evidence type="ECO:0000256" key="2">
    <source>
        <dbReference type="ARBA" id="ARBA00022722"/>
    </source>
</evidence>
<dbReference type="SUPFAM" id="SSF55486">
    <property type="entry name" value="Metalloproteases ('zincins'), catalytic domain"/>
    <property type="match status" value="1"/>
</dbReference>
<gene>
    <name evidence="7 8" type="primary">ybeY</name>
    <name evidence="8" type="ORF">ENL70_03410</name>
</gene>
<evidence type="ECO:0000256" key="6">
    <source>
        <dbReference type="ARBA" id="ARBA00022833"/>
    </source>
</evidence>
<dbReference type="AlphaFoldDB" id="A0A7C5KEW4"/>
<evidence type="ECO:0000313" key="8">
    <source>
        <dbReference type="EMBL" id="HHI65582.1"/>
    </source>
</evidence>
<keyword evidence="7" id="KW-0963">Cytoplasm</keyword>
<dbReference type="PANTHER" id="PTHR46986">
    <property type="entry name" value="ENDORIBONUCLEASE YBEY, CHLOROPLASTIC"/>
    <property type="match status" value="1"/>
</dbReference>
<dbReference type="NCBIfam" id="TIGR00043">
    <property type="entry name" value="rRNA maturation RNase YbeY"/>
    <property type="match status" value="1"/>
</dbReference>
<sequence>MSLVLSKKKRYKLNYVKFKKAIKYCMDFFGVGDLELSLLLTDNEEIRGLNREFRKKDCPTDVLSFEGDFNLGILGDIVISVEKAKEDFFSNSYGEIVPEVAKRSFENYLLWLVVHGILHNLGLDHDNEISEKEMRSKEKDCLEKVSQYL</sequence>
<comment type="cofactor">
    <cofactor evidence="7">
        <name>Zn(2+)</name>
        <dbReference type="ChEBI" id="CHEBI:29105"/>
    </cofactor>
    <text evidence="7">Binds 1 zinc ion.</text>
</comment>
<feature type="binding site" evidence="7">
    <location>
        <position position="115"/>
    </location>
    <ligand>
        <name>Zn(2+)</name>
        <dbReference type="ChEBI" id="CHEBI:29105"/>
        <note>catalytic</note>
    </ligand>
</feature>
<organism evidence="8">
    <name type="scientific">Thermodesulfobium narugense</name>
    <dbReference type="NCBI Taxonomy" id="184064"/>
    <lineage>
        <taxon>Bacteria</taxon>
        <taxon>Pseudomonadati</taxon>
        <taxon>Thermodesulfobiota</taxon>
        <taxon>Thermodesulfobiia</taxon>
        <taxon>Thermodesulfobiales</taxon>
        <taxon>Thermodesulfobiaceae</taxon>
        <taxon>Thermodesulfobium</taxon>
    </lineage>
</organism>
<keyword evidence="7" id="KW-0698">rRNA processing</keyword>
<dbReference type="Pfam" id="PF02130">
    <property type="entry name" value="YbeY"/>
    <property type="match status" value="1"/>
</dbReference>
<dbReference type="EMBL" id="DRUY01000117">
    <property type="protein sequence ID" value="HHI65582.1"/>
    <property type="molecule type" value="Genomic_DNA"/>
</dbReference>
<dbReference type="InterPro" id="IPR023091">
    <property type="entry name" value="MetalPrtase_cat_dom_sf_prd"/>
</dbReference>
<evidence type="ECO:0000256" key="1">
    <source>
        <dbReference type="ARBA" id="ARBA00010875"/>
    </source>
</evidence>
<accession>A0A7C5KEW4</accession>
<dbReference type="GO" id="GO:0006364">
    <property type="term" value="P:rRNA processing"/>
    <property type="evidence" value="ECO:0007669"/>
    <property type="project" value="UniProtKB-UniRule"/>
</dbReference>
<dbReference type="EC" id="3.1.-.-" evidence="7"/>
<comment type="similarity">
    <text evidence="1 7">Belongs to the endoribonuclease YbeY family.</text>
</comment>
<dbReference type="InterPro" id="IPR002036">
    <property type="entry name" value="YbeY"/>
</dbReference>
<evidence type="ECO:0000256" key="3">
    <source>
        <dbReference type="ARBA" id="ARBA00022723"/>
    </source>
</evidence>
<evidence type="ECO:0000256" key="7">
    <source>
        <dbReference type="HAMAP-Rule" id="MF_00009"/>
    </source>
</evidence>